<sequence>MLFRQKILHLVKNVFIPDNSFNFPQGKNNRKFSMKWLETFSWLCYSKKLNGGFCLPCVLFGDDFPTKNYKVSVLFKEPLKNFNDAFPALKRHCDPNINGLHSQTQSLFNDVMRQAAGDTKPIYDIIDQNTLAEISENKKKLGPIIDTIILCGRQGLALRGHNDDSQYHSEVGQYSTSCNVGNFMEILNYRVRGGDTELENYLKNHKKNASYPSKTMQNEIIYCCGEIISDKIVSNIKTAKFFSILSDEAIDVSNKSQMSLVLRYVDSGNNIVEDFVKFIHNDNGLDGESLSVNILDTIAYLGLDITNCRGQGYDGAGAVAGTKKGVAARILKLNNKALYTHCFSHRLNLAVCNSCEVQFLCNAMNHIKEVSYYFNLSIKRNSILETMVSEHCPDKKKKKTKRCLSN</sequence>
<evidence type="ECO:0000313" key="2">
    <source>
        <dbReference type="Proteomes" id="UP001652625"/>
    </source>
</evidence>
<evidence type="ECO:0000313" key="3">
    <source>
        <dbReference type="RefSeq" id="XP_065669925.1"/>
    </source>
</evidence>
<protein>
    <submittedName>
        <fullName evidence="3">52 kDa repressor of the inhibitor of the protein kinase-like</fullName>
    </submittedName>
</protein>
<organism evidence="2 3">
    <name type="scientific">Hydra vulgaris</name>
    <name type="common">Hydra</name>
    <name type="synonym">Hydra attenuata</name>
    <dbReference type="NCBI Taxonomy" id="6087"/>
    <lineage>
        <taxon>Eukaryota</taxon>
        <taxon>Metazoa</taxon>
        <taxon>Cnidaria</taxon>
        <taxon>Hydrozoa</taxon>
        <taxon>Hydroidolina</taxon>
        <taxon>Anthoathecata</taxon>
        <taxon>Aplanulata</taxon>
        <taxon>Hydridae</taxon>
        <taxon>Hydra</taxon>
    </lineage>
</organism>
<dbReference type="Pfam" id="PF14291">
    <property type="entry name" value="DUF4371"/>
    <property type="match status" value="1"/>
</dbReference>
<proteinExistence type="predicted"/>
<evidence type="ECO:0000259" key="1">
    <source>
        <dbReference type="Pfam" id="PF14291"/>
    </source>
</evidence>
<feature type="domain" description="DUF4371" evidence="1">
    <location>
        <begin position="88"/>
        <end position="322"/>
    </location>
</feature>
<gene>
    <name evidence="3" type="primary">LOC136088861</name>
</gene>
<dbReference type="RefSeq" id="XP_065669925.1">
    <property type="nucleotide sequence ID" value="XM_065813853.1"/>
</dbReference>
<dbReference type="PANTHER" id="PTHR45749:SF21">
    <property type="entry name" value="DUF4371 DOMAIN-CONTAINING PROTEIN"/>
    <property type="match status" value="1"/>
</dbReference>
<dbReference type="InterPro" id="IPR025398">
    <property type="entry name" value="DUF4371"/>
</dbReference>
<reference evidence="3" key="1">
    <citation type="submission" date="2025-08" db="UniProtKB">
        <authorList>
            <consortium name="RefSeq"/>
        </authorList>
    </citation>
    <scope>IDENTIFICATION</scope>
</reference>
<name>A0ABM4D6K3_HYDVU</name>
<accession>A0ABM4D6K3</accession>
<keyword evidence="2" id="KW-1185">Reference proteome</keyword>
<dbReference type="PANTHER" id="PTHR45749">
    <property type="match status" value="1"/>
</dbReference>
<dbReference type="Proteomes" id="UP001652625">
    <property type="component" value="Chromosome 12"/>
</dbReference>
<dbReference type="GeneID" id="136088861"/>